<dbReference type="PATRIC" id="fig|1122147.4.peg.1094"/>
<dbReference type="AlphaFoldDB" id="A0A0R1XMQ1"/>
<keyword evidence="1" id="KW-0732">Signal</keyword>
<dbReference type="EMBL" id="AZFW01000018">
    <property type="protein sequence ID" value="KRM29099.1"/>
    <property type="molecule type" value="Genomic_DNA"/>
</dbReference>
<reference evidence="3 4" key="1">
    <citation type="journal article" date="2015" name="Genome Announc.">
        <title>Expanding the biotechnology potential of lactobacilli through comparative genomics of 213 strains and associated genera.</title>
        <authorList>
            <person name="Sun Z."/>
            <person name="Harris H.M."/>
            <person name="McCann A."/>
            <person name="Guo C."/>
            <person name="Argimon S."/>
            <person name="Zhang W."/>
            <person name="Yang X."/>
            <person name="Jeffery I.B."/>
            <person name="Cooney J.C."/>
            <person name="Kagawa T.F."/>
            <person name="Liu W."/>
            <person name="Song Y."/>
            <person name="Salvetti E."/>
            <person name="Wrobel A."/>
            <person name="Rasinkangas P."/>
            <person name="Parkhill J."/>
            <person name="Rea M.C."/>
            <person name="O'Sullivan O."/>
            <person name="Ritari J."/>
            <person name="Douillard F.P."/>
            <person name="Paul Ross R."/>
            <person name="Yang R."/>
            <person name="Briner A.E."/>
            <person name="Felis G.E."/>
            <person name="de Vos W.M."/>
            <person name="Barrangou R."/>
            <person name="Klaenhammer T.R."/>
            <person name="Caufield P.W."/>
            <person name="Cui Y."/>
            <person name="Zhang H."/>
            <person name="O'Toole P.W."/>
        </authorList>
    </citation>
    <scope>NUCLEOTIDE SEQUENCE [LARGE SCALE GENOMIC DNA]</scope>
    <source>
        <strain evidence="3 4">DSM 16991</strain>
    </source>
</reference>
<accession>A0A0R1XMQ1</accession>
<dbReference type="GO" id="GO:0009253">
    <property type="term" value="P:peptidoglycan catabolic process"/>
    <property type="evidence" value="ECO:0007669"/>
    <property type="project" value="InterPro"/>
</dbReference>
<dbReference type="Proteomes" id="UP000050949">
    <property type="component" value="Unassembled WGS sequence"/>
</dbReference>
<dbReference type="Pfam" id="PF03217">
    <property type="entry name" value="SlpA"/>
    <property type="match status" value="1"/>
</dbReference>
<protein>
    <submittedName>
        <fullName evidence="3">Autolysin, amidase</fullName>
    </submittedName>
</protein>
<comment type="caution">
    <text evidence="3">The sequence shown here is derived from an EMBL/GenBank/DDBJ whole genome shotgun (WGS) entry which is preliminary data.</text>
</comment>
<sequence>MHVRKTLVSLACAAALSAAALPLMTHTTPVVGLHHVHAAVSNRDINAQSFANPQITTYPTTFTKYFGYRNGVGRPEGIVIHETANSTSTIDNEVAYMQRAWPTTYAYVHAFVDHSRIINVHPTDYGVWGAGPAANARFIQLELVREHSDEDFAASINNYAYYVAYLLKQYGMGVDLADNDGAGTIWSHNAVSDWLGGTDHTDPIGYFKQWGYDMNQFAALVQQKYDALSDDGGGNNNGNGANPGQPIFDTVANQQSVDLLGVINGTATNGKYYLTDAGFTQAGTSASENGNAYRITQQATTTNGTSMYLMANASGTGQFWVISSIVSTEPRPAAAPAITRNQNVTGTLRLTSSAILHNQPGDGTFLKGLTAGTSWSVYKQATLSDESTWFTLGGNQWVAGNKGTFNQASTPPPATGGGSSVGEGEVTDFRAVAQINYVPNYGVVMWTGAGRVIPGRVLKHGTRWAVFKAKKINGQTYYNLGGDQWLQGKYVIIQ</sequence>
<evidence type="ECO:0000313" key="3">
    <source>
        <dbReference type="EMBL" id="KRM29099.1"/>
    </source>
</evidence>
<dbReference type="InterPro" id="IPR002502">
    <property type="entry name" value="Amidase_domain"/>
</dbReference>
<organism evidence="3 4">
    <name type="scientific">Schleiferilactobacillus harbinensis DSM 16991</name>
    <dbReference type="NCBI Taxonomy" id="1122147"/>
    <lineage>
        <taxon>Bacteria</taxon>
        <taxon>Bacillati</taxon>
        <taxon>Bacillota</taxon>
        <taxon>Bacilli</taxon>
        <taxon>Lactobacillales</taxon>
        <taxon>Lactobacillaceae</taxon>
        <taxon>Schleiferilactobacillus</taxon>
    </lineage>
</organism>
<feature type="signal peptide" evidence="1">
    <location>
        <begin position="1"/>
        <end position="20"/>
    </location>
</feature>
<dbReference type="Gene3D" id="3.40.80.10">
    <property type="entry name" value="Peptidoglycan recognition protein-like"/>
    <property type="match status" value="1"/>
</dbReference>
<dbReference type="RefSeq" id="WP_051225406.1">
    <property type="nucleotide sequence ID" value="NZ_AUEH01000043.1"/>
</dbReference>
<dbReference type="GO" id="GO:0008745">
    <property type="term" value="F:N-acetylmuramoyl-L-alanine amidase activity"/>
    <property type="evidence" value="ECO:0007669"/>
    <property type="project" value="InterPro"/>
</dbReference>
<feature type="domain" description="N-acetylmuramoyl-L-alanine amidase" evidence="2">
    <location>
        <begin position="63"/>
        <end position="204"/>
    </location>
</feature>
<dbReference type="InterPro" id="IPR024968">
    <property type="entry name" value="SlpA_C_lactobacillus"/>
</dbReference>
<proteinExistence type="predicted"/>
<feature type="chain" id="PRO_5039582753" evidence="1">
    <location>
        <begin position="21"/>
        <end position="494"/>
    </location>
</feature>
<evidence type="ECO:0000259" key="2">
    <source>
        <dbReference type="SMART" id="SM00644"/>
    </source>
</evidence>
<dbReference type="InterPro" id="IPR036505">
    <property type="entry name" value="Amidase/PGRP_sf"/>
</dbReference>
<evidence type="ECO:0000313" key="4">
    <source>
        <dbReference type="Proteomes" id="UP000050949"/>
    </source>
</evidence>
<dbReference type="Pfam" id="PF01510">
    <property type="entry name" value="Amidase_2"/>
    <property type="match status" value="1"/>
</dbReference>
<dbReference type="SMART" id="SM00644">
    <property type="entry name" value="Ami_2"/>
    <property type="match status" value="1"/>
</dbReference>
<gene>
    <name evidence="3" type="ORF">FC91_GL001056</name>
</gene>
<evidence type="ECO:0000256" key="1">
    <source>
        <dbReference type="SAM" id="SignalP"/>
    </source>
</evidence>
<name>A0A0R1XMQ1_9LACO</name>
<dbReference type="OrthoDB" id="9816557at2"/>
<dbReference type="eggNOG" id="COG5632">
    <property type="taxonomic scope" value="Bacteria"/>
</dbReference>
<dbReference type="CDD" id="cd06583">
    <property type="entry name" value="PGRP"/>
    <property type="match status" value="1"/>
</dbReference>
<dbReference type="SUPFAM" id="SSF55846">
    <property type="entry name" value="N-acetylmuramoyl-L-alanine amidase-like"/>
    <property type="match status" value="1"/>
</dbReference>